<accession>A0AAD8DM87</accession>
<keyword evidence="11" id="KW-1185">Reference proteome</keyword>
<dbReference type="InterPro" id="IPR051487">
    <property type="entry name" value="Ser/Thr_Proteases_Immune/Dev"/>
</dbReference>
<feature type="compositionally biased region" description="Polar residues" evidence="8">
    <location>
        <begin position="485"/>
        <end position="498"/>
    </location>
</feature>
<protein>
    <recommendedName>
        <fullName evidence="9">Peptidase S1 domain-containing protein</fullName>
    </recommendedName>
</protein>
<dbReference type="Pfam" id="PF00089">
    <property type="entry name" value="Trypsin"/>
    <property type="match status" value="1"/>
</dbReference>
<evidence type="ECO:0000256" key="1">
    <source>
        <dbReference type="ARBA" id="ARBA00004239"/>
    </source>
</evidence>
<keyword evidence="2" id="KW-0800">Toxin</keyword>
<dbReference type="GO" id="GO:0004252">
    <property type="term" value="F:serine-type endopeptidase activity"/>
    <property type="evidence" value="ECO:0007669"/>
    <property type="project" value="InterPro"/>
</dbReference>
<sequence>MFTAIMTLAKMVAVKFLITMKPLFPIVVAILVLAANASELPKSEEPTLEAEASSPQARTERCSACSGTQSLKSPKEFLAALKNSPNAEVHTQESFEGCSSEKGCAGLKVKDGKVIEKFGNLQAFQAAANADTGNEFQFQAAGNSVFEGGAPNGGPFWWMNQNSPFKAGAAGGGGSFEKFSKSSSSFTSSSNGGAGGVDLGGNPFLNGDFSKLAGGAGFNGAAGAGNNFASQTFSESTSAKEIDIAGNPFLNGAVSAGGAGFGGQSAFGSGSQTSFGANSQTGFGAQGGQSGFSAQGGQSGFGAQGSQNSFGSAQGSQSQTGFGAQGNVGQGFGSQGSQSGFNSFNANKFSSGSGYTGSSPAPFAPSTGANVNLIQNTQKSEYDFEQQQQTQQNIDEVFQSTGNVNAHDNSGGDLQQTCAGQGYVCVHKSQCNNGVVNTNGGGLLQANTQKQYCNTRTEICCRIETASLAGNNNLQGSLGVGSGTFQGSSSNQGQGLFTQSAQGSQNSFGSSGFGASNQNTNTAFNANANRNQFGTGSGFSSNKFGSTASGFGSTVTPSRFGVNAAGVNEVFKSTSQSNFVETDSFSAGSENAGVFRPGAVGTVLKPGVPYLPPLDTSTSGSNVVSTAFTPTFVTTPRPFSTPRPVTTPRPYSTPKPTYLPPLSTKAPEYLPPIDGITGSDSFQNPHYVDGQLILDETLPGQRPNRPPPPQNVDIPSGCAAALKCTPIEFCTAEGVISNTTVALTRDQEAYRVPLTDCKDVESGRIGKCCRDPFYTDPWPTNQLGKWVPGVFGGNDGKYVPDSRGSANNQPGVSVRPPVTGSVYLNNFRNPEPTQGPNQVTPGYPSPTPTPAFVQKTQYGQGSYSQGGRGSYTKGGQGQVTIQGQGQYGAAGQGSQGSGGQFAQGSSFTQTQQGFGQTQTGGGGQAVIQGQGSYGQGSQVTQGQGFGITQGGGQVIRQGSGVGVSRGQGFGVVQGGGQSVTQGGGQIVTQGGGQTVSQGFGTGIRQGQGSGVIQGQGLGVSQGQGVGVTQGQGFGVTQGQGQGVIRGQGFAVTGGQGQYTTQGQGTGIRQGSGFGVQQGGGFGIQQGGGFGIQQGGGQAVIRGQGQTVFQGQGQKLIQGQGEAISQGVVTGIRQGQGFAVSQGGEYEFGESVQRVYLPRYTGSGECGILNPQKPYGNRKDLEVDFAEIPWQAMVLLQTNKSLLCGGVITRPDVVITSASCVEGLKAQNVLIKGGEWKLGIDEEPLPFQIVQVKTILRHPGYKVGTYINDVAILVLSENLRLAKNIWPICLPSSTDTLDAFYNGAGECIVTGWGKSVLQAHLLGSIMHSLNVSLLNPGECQSKITQDYPHLLEHYDQDSCVCGQPTNPANNICKVDIGSALACTTGDGHYVLRGIYSWDSSCQTGNQLASFFKFDLEWYEWAIGLIESVRFSQYTKTTITKNKIISQVSGVKANYGTGIKGSFGTGIKGTTGGGVKGTVSSGATAISGSGVGVIKGFGVQGQSGQYQFGSGSTGSSGSGSAVVTGSGALGIKGFGIEGQGQSGEYTQFGVGKFGSGSTKFSESGEFGAEIKGPIQNTFSATYTEKKFFQTEPKIVTYTTKPEIVTFTTKPEYFTYTTKPKYVTYTTKPEIITYTTKPEIITYTTKPEIVTYTTKPEIITYTTKPKIVTFTTKPQIIRYDYQTSGSQTNQQVVAPSVSFNPSFSEVVGAKHSHDGNCKCLEGKK</sequence>
<evidence type="ECO:0000256" key="5">
    <source>
        <dbReference type="ARBA" id="ARBA00024195"/>
    </source>
</evidence>
<dbReference type="EMBL" id="JARGEI010000027">
    <property type="protein sequence ID" value="KAJ8707866.1"/>
    <property type="molecule type" value="Genomic_DNA"/>
</dbReference>
<feature type="region of interest" description="Disordered" evidence="8">
    <location>
        <begin position="797"/>
        <end position="933"/>
    </location>
</feature>
<feature type="domain" description="Peptidase S1" evidence="9">
    <location>
        <begin position="1173"/>
        <end position="1425"/>
    </location>
</feature>
<dbReference type="GO" id="GO:0005576">
    <property type="term" value="C:extracellular region"/>
    <property type="evidence" value="ECO:0007669"/>
    <property type="project" value="UniProtKB-SubCell"/>
</dbReference>
<dbReference type="InterPro" id="IPR001254">
    <property type="entry name" value="Trypsin_dom"/>
</dbReference>
<dbReference type="InterPro" id="IPR040973">
    <property type="entry name" value="CLIP_SPH_Scar"/>
</dbReference>
<gene>
    <name evidence="10" type="ORF">PYW07_011543</name>
</gene>
<dbReference type="Pfam" id="PF18322">
    <property type="entry name" value="CLIP_1"/>
    <property type="match status" value="1"/>
</dbReference>
<comment type="caution">
    <text evidence="10">The sequence shown here is derived from an EMBL/GenBank/DDBJ whole genome shotgun (WGS) entry which is preliminary data.</text>
</comment>
<evidence type="ECO:0000256" key="7">
    <source>
        <dbReference type="ARBA" id="ARBA00084094"/>
    </source>
</evidence>
<name>A0AAD8DM87_MYTSE</name>
<evidence type="ECO:0000256" key="4">
    <source>
        <dbReference type="ARBA" id="ARBA00023240"/>
    </source>
</evidence>
<dbReference type="PROSITE" id="PS50240">
    <property type="entry name" value="TRYPSIN_DOM"/>
    <property type="match status" value="1"/>
</dbReference>
<dbReference type="GO" id="GO:0006508">
    <property type="term" value="P:proteolysis"/>
    <property type="evidence" value="ECO:0007669"/>
    <property type="project" value="InterPro"/>
</dbReference>
<dbReference type="Gene3D" id="2.40.10.10">
    <property type="entry name" value="Trypsin-like serine proteases"/>
    <property type="match status" value="2"/>
</dbReference>
<feature type="compositionally biased region" description="Pro residues" evidence="8">
    <location>
        <begin position="639"/>
        <end position="659"/>
    </location>
</feature>
<dbReference type="InterPro" id="IPR043504">
    <property type="entry name" value="Peptidase_S1_PA_chymotrypsin"/>
</dbReference>
<reference evidence="10" key="1">
    <citation type="submission" date="2023-03" db="EMBL/GenBank/DDBJ databases">
        <title>Chromosome-level genomes of two armyworms, Mythimna separata and Mythimna loreyi, provide insights into the biosynthesis and reception of sex pheromones.</title>
        <authorList>
            <person name="Zhao H."/>
        </authorList>
    </citation>
    <scope>NUCLEOTIDE SEQUENCE</scope>
    <source>
        <strain evidence="10">BeijingLab</strain>
        <tissue evidence="10">Pupa</tissue>
    </source>
</reference>
<dbReference type="SUPFAM" id="SSF50494">
    <property type="entry name" value="Trypsin-like serine proteases"/>
    <property type="match status" value="1"/>
</dbReference>
<evidence type="ECO:0000313" key="10">
    <source>
        <dbReference type="EMBL" id="KAJ8707866.1"/>
    </source>
</evidence>
<comment type="subcellular location">
    <subcellularLocation>
        <location evidence="1">Secreted</location>
        <location evidence="1">Extracellular space</location>
    </subcellularLocation>
</comment>
<comment type="similarity">
    <text evidence="5">Belongs to the peptidase S1 family. CLIP subfamily.</text>
</comment>
<evidence type="ECO:0000313" key="11">
    <source>
        <dbReference type="Proteomes" id="UP001231518"/>
    </source>
</evidence>
<feature type="compositionally biased region" description="Gly residues" evidence="8">
    <location>
        <begin position="864"/>
        <end position="877"/>
    </location>
</feature>
<dbReference type="InterPro" id="IPR041515">
    <property type="entry name" value="PPAF-2-like_Clip"/>
</dbReference>
<feature type="region of interest" description="Disordered" evidence="8">
    <location>
        <begin position="278"/>
        <end position="336"/>
    </location>
</feature>
<evidence type="ECO:0000256" key="8">
    <source>
        <dbReference type="SAM" id="MobiDB-lite"/>
    </source>
</evidence>
<feature type="compositionally biased region" description="Gly residues" evidence="8">
    <location>
        <begin position="885"/>
        <end position="901"/>
    </location>
</feature>
<keyword evidence="3" id="KW-1015">Disulfide bond</keyword>
<dbReference type="FunFam" id="2.40.10.10:FF:000068">
    <property type="entry name" value="transmembrane protease serine 2"/>
    <property type="match status" value="1"/>
</dbReference>
<feature type="compositionally biased region" description="Low complexity" evidence="8">
    <location>
        <begin position="902"/>
        <end position="917"/>
    </location>
</feature>
<comment type="function">
    <text evidence="6">Fibrinolytic activity; shows preferential cleavage of Arg-Gly bonds in all three fibrinogen chains. Contact with the caterpillars causes severe bleeding, due the anticoagulant effect of the protein.</text>
</comment>
<evidence type="ECO:0000259" key="9">
    <source>
        <dbReference type="PROSITE" id="PS50240"/>
    </source>
</evidence>
<proteinExistence type="inferred from homology"/>
<dbReference type="CDD" id="cd00190">
    <property type="entry name" value="Tryp_SPc"/>
    <property type="match status" value="1"/>
</dbReference>
<dbReference type="SMART" id="SM00020">
    <property type="entry name" value="Tryp_SPc"/>
    <property type="match status" value="1"/>
</dbReference>
<evidence type="ECO:0000256" key="2">
    <source>
        <dbReference type="ARBA" id="ARBA00022656"/>
    </source>
</evidence>
<dbReference type="InterPro" id="IPR009003">
    <property type="entry name" value="Peptidase_S1_PA"/>
</dbReference>
<organism evidence="10 11">
    <name type="scientific">Mythimna separata</name>
    <name type="common">Oriental armyworm</name>
    <name type="synonym">Pseudaletia separata</name>
    <dbReference type="NCBI Taxonomy" id="271217"/>
    <lineage>
        <taxon>Eukaryota</taxon>
        <taxon>Metazoa</taxon>
        <taxon>Ecdysozoa</taxon>
        <taxon>Arthropoda</taxon>
        <taxon>Hexapoda</taxon>
        <taxon>Insecta</taxon>
        <taxon>Pterygota</taxon>
        <taxon>Neoptera</taxon>
        <taxon>Endopterygota</taxon>
        <taxon>Lepidoptera</taxon>
        <taxon>Glossata</taxon>
        <taxon>Ditrysia</taxon>
        <taxon>Noctuoidea</taxon>
        <taxon>Noctuidae</taxon>
        <taxon>Noctuinae</taxon>
        <taxon>Hadenini</taxon>
        <taxon>Mythimna</taxon>
    </lineage>
</organism>
<feature type="compositionally biased region" description="Low complexity" evidence="8">
    <location>
        <begin position="499"/>
        <end position="514"/>
    </location>
</feature>
<feature type="region of interest" description="Disordered" evidence="8">
    <location>
        <begin position="485"/>
        <end position="514"/>
    </location>
</feature>
<keyword evidence="7" id="KW-1205">Fibrinolytic toxin</keyword>
<feature type="compositionally biased region" description="Gly residues" evidence="8">
    <location>
        <begin position="323"/>
        <end position="334"/>
    </location>
</feature>
<dbReference type="Pfam" id="PF18399">
    <property type="entry name" value="CLIP_SPH_Scar"/>
    <property type="match status" value="1"/>
</dbReference>
<feature type="compositionally biased region" description="Low complexity" evidence="8">
    <location>
        <begin position="304"/>
        <end position="322"/>
    </location>
</feature>
<keyword evidence="4" id="KW-1199">Hemostasis impairing toxin</keyword>
<evidence type="ECO:0000256" key="6">
    <source>
        <dbReference type="ARBA" id="ARBA00055534"/>
    </source>
</evidence>
<dbReference type="Proteomes" id="UP001231518">
    <property type="component" value="Chromosome 28"/>
</dbReference>
<feature type="compositionally biased region" description="Polar residues" evidence="8">
    <location>
        <begin position="822"/>
        <end position="840"/>
    </location>
</feature>
<evidence type="ECO:0000256" key="3">
    <source>
        <dbReference type="ARBA" id="ARBA00023157"/>
    </source>
</evidence>
<feature type="region of interest" description="Disordered" evidence="8">
    <location>
        <begin position="638"/>
        <end position="663"/>
    </location>
</feature>
<dbReference type="PANTHER" id="PTHR24256">
    <property type="entry name" value="TRYPTASE-RELATED"/>
    <property type="match status" value="1"/>
</dbReference>
<dbReference type="GO" id="GO:0090729">
    <property type="term" value="F:toxin activity"/>
    <property type="evidence" value="ECO:0007669"/>
    <property type="project" value="UniProtKB-KW"/>
</dbReference>